<feature type="region of interest" description="Disordered" evidence="1">
    <location>
        <begin position="374"/>
        <end position="447"/>
    </location>
</feature>
<reference evidence="5" key="1">
    <citation type="journal article" date="2019" name="Int. J. Syst. Evol. Microbiol.">
        <title>The Global Catalogue of Microorganisms (GCM) 10K type strain sequencing project: providing services to taxonomists for standard genome sequencing and annotation.</title>
        <authorList>
            <consortium name="The Broad Institute Genomics Platform"/>
            <consortium name="The Broad Institute Genome Sequencing Center for Infectious Disease"/>
            <person name="Wu L."/>
            <person name="Ma J."/>
        </authorList>
    </citation>
    <scope>NUCLEOTIDE SEQUENCE [LARGE SCALE GENOMIC DNA]</scope>
    <source>
        <strain evidence="5">JCM 16702</strain>
    </source>
</reference>
<evidence type="ECO:0000313" key="4">
    <source>
        <dbReference type="EMBL" id="GAA4073603.1"/>
    </source>
</evidence>
<feature type="domain" description="Mce/MlaD" evidence="2">
    <location>
        <begin position="34"/>
        <end position="107"/>
    </location>
</feature>
<accession>A0ABP7VSL5</accession>
<dbReference type="InterPro" id="IPR003399">
    <property type="entry name" value="Mce/MlaD"/>
</dbReference>
<evidence type="ECO:0008006" key="6">
    <source>
        <dbReference type="Google" id="ProtNLM"/>
    </source>
</evidence>
<feature type="compositionally biased region" description="Low complexity" evidence="1">
    <location>
        <begin position="383"/>
        <end position="397"/>
    </location>
</feature>
<name>A0ABP7VSL5_9ACTN</name>
<gene>
    <name evidence="4" type="ORF">GCM10022214_32640</name>
</gene>
<comment type="caution">
    <text evidence="4">The sequence shown here is derived from an EMBL/GenBank/DDBJ whole genome shotgun (WGS) entry which is preliminary data.</text>
</comment>
<dbReference type="RefSeq" id="WP_344947502.1">
    <property type="nucleotide sequence ID" value="NZ_BAAAZG010000019.1"/>
</dbReference>
<dbReference type="PANTHER" id="PTHR33371:SF4">
    <property type="entry name" value="INTERMEMBRANE PHOSPHOLIPID TRANSPORT SYSTEM BINDING PROTEIN MLAD"/>
    <property type="match status" value="1"/>
</dbReference>
<dbReference type="Pfam" id="PF02470">
    <property type="entry name" value="MlaD"/>
    <property type="match status" value="1"/>
</dbReference>
<dbReference type="Proteomes" id="UP001500683">
    <property type="component" value="Unassembled WGS sequence"/>
</dbReference>
<dbReference type="EMBL" id="BAAAZG010000019">
    <property type="protein sequence ID" value="GAA4073603.1"/>
    <property type="molecule type" value="Genomic_DNA"/>
</dbReference>
<dbReference type="InterPro" id="IPR024516">
    <property type="entry name" value="Mce_C"/>
</dbReference>
<proteinExistence type="predicted"/>
<dbReference type="PANTHER" id="PTHR33371">
    <property type="entry name" value="INTERMEMBRANE PHOSPHOLIPID TRANSPORT SYSTEM BINDING PROTEIN MLAD-RELATED"/>
    <property type="match status" value="1"/>
</dbReference>
<evidence type="ECO:0000313" key="5">
    <source>
        <dbReference type="Proteomes" id="UP001500683"/>
    </source>
</evidence>
<feature type="compositionally biased region" description="Low complexity" evidence="1">
    <location>
        <begin position="405"/>
        <end position="423"/>
    </location>
</feature>
<dbReference type="NCBIfam" id="TIGR00996">
    <property type="entry name" value="Mtu_fam_mce"/>
    <property type="match status" value="1"/>
</dbReference>
<sequence length="447" mass="47374">MRNQGTILRLGGVVLVVAVLAAVLLSVLREPEQKHLTAYFTRTVGLYPGADVRILGIPVGKVTEVTPVGGSVRVKMRYEAKYKVPADAQAVIVNQTLVSDRYVQLTPVYKGGAVMADGTTLAVNRTQVPVEVDQVGSSLNELSKALGPQGANSQGALSRLLQVGADTLDGQGEDIRQTISDTSELLGTLSEDREDVAQTIENLRIITRALKDNDAQVRQFNRHLSGVSAQLAAEREELSAALNTLGPTLRNVQRFVKDNREQLSDNVRQLAQITGVLVKEKDALAELLVAAPLAINNVGRAYDPISGTIHNRVNFLQFDNLADWVCSLAYSVGTPAKQCLDFVTPYNGIGKALGGLSLDLSWITALTTHYDPEPIPPDAYGPNAGAGSTKSTSSTSSKAKKSKNAKAASAGDAQNGQNGQSGQNAGGAGTRQDPRKDFTALLPGGGR</sequence>
<dbReference type="InterPro" id="IPR005693">
    <property type="entry name" value="Mce"/>
</dbReference>
<evidence type="ECO:0000259" key="2">
    <source>
        <dbReference type="Pfam" id="PF02470"/>
    </source>
</evidence>
<feature type="domain" description="Mammalian cell entry C-terminal" evidence="3">
    <location>
        <begin position="115"/>
        <end position="289"/>
    </location>
</feature>
<evidence type="ECO:0000259" key="3">
    <source>
        <dbReference type="Pfam" id="PF11887"/>
    </source>
</evidence>
<dbReference type="Pfam" id="PF11887">
    <property type="entry name" value="Mce4_CUP1"/>
    <property type="match status" value="1"/>
</dbReference>
<protein>
    <recommendedName>
        <fullName evidence="6">MCE family protein</fullName>
    </recommendedName>
</protein>
<dbReference type="InterPro" id="IPR052336">
    <property type="entry name" value="MlaD_Phospholipid_Transporter"/>
</dbReference>
<keyword evidence="5" id="KW-1185">Reference proteome</keyword>
<evidence type="ECO:0000256" key="1">
    <source>
        <dbReference type="SAM" id="MobiDB-lite"/>
    </source>
</evidence>
<organism evidence="4 5">
    <name type="scientific">Actinomadura miaoliensis</name>
    <dbReference type="NCBI Taxonomy" id="430685"/>
    <lineage>
        <taxon>Bacteria</taxon>
        <taxon>Bacillati</taxon>
        <taxon>Actinomycetota</taxon>
        <taxon>Actinomycetes</taxon>
        <taxon>Streptosporangiales</taxon>
        <taxon>Thermomonosporaceae</taxon>
        <taxon>Actinomadura</taxon>
    </lineage>
</organism>